<organism evidence="3 4">
    <name type="scientific">Secundilactobacillus odoratitofui DSM 19909 = JCM 15043</name>
    <dbReference type="NCBI Taxonomy" id="1423776"/>
    <lineage>
        <taxon>Bacteria</taxon>
        <taxon>Bacillati</taxon>
        <taxon>Bacillota</taxon>
        <taxon>Bacilli</taxon>
        <taxon>Lactobacillales</taxon>
        <taxon>Lactobacillaceae</taxon>
        <taxon>Secundilactobacillus</taxon>
    </lineage>
</organism>
<proteinExistence type="inferred from homology"/>
<dbReference type="InterPro" id="IPR002347">
    <property type="entry name" value="SDR_fam"/>
</dbReference>
<dbReference type="SUPFAM" id="SSF51735">
    <property type="entry name" value="NAD(P)-binding Rossmann-fold domains"/>
    <property type="match status" value="1"/>
</dbReference>
<dbReference type="GO" id="GO:0016491">
    <property type="term" value="F:oxidoreductase activity"/>
    <property type="evidence" value="ECO:0007669"/>
    <property type="project" value="UniProtKB-KW"/>
</dbReference>
<dbReference type="FunFam" id="3.40.50.720:FF:000084">
    <property type="entry name" value="Short-chain dehydrogenase reductase"/>
    <property type="match status" value="1"/>
</dbReference>
<dbReference type="STRING" id="1423776.FD04_GL000826"/>
<comment type="similarity">
    <text evidence="1">Belongs to the short-chain dehydrogenases/reductases (SDR) family.</text>
</comment>
<dbReference type="AlphaFoldDB" id="A0A0R1LPU7"/>
<dbReference type="Pfam" id="PF13561">
    <property type="entry name" value="adh_short_C2"/>
    <property type="match status" value="1"/>
</dbReference>
<dbReference type="EMBL" id="AZEE01000028">
    <property type="protein sequence ID" value="KRK97854.1"/>
    <property type="molecule type" value="Genomic_DNA"/>
</dbReference>
<sequence length="246" mass="25547">MIMNRLSNKVAIITGGAGGLGFEDAKAFIAEGAKVAIADMAEELGKQKAAELGPDAMFVTLNVTDEASWEAAFQQVSAQFGPVSILVNNAGIGDTPSYLKDLALPDWNKVLAVNLTGVMLGVKYGMRYMAENGGAIINISSAIGKVGLARAAAYSAAKAGVAELSKTAAIEAAELDLPIRVNSVHPGWVETGIVPEEMKQLAISKTPLKRMGLPSDVASILVYLGSDESVFATGSEFVVDGGFLAQ</sequence>
<dbReference type="GO" id="GO:0008206">
    <property type="term" value="P:bile acid metabolic process"/>
    <property type="evidence" value="ECO:0007669"/>
    <property type="project" value="UniProtKB-ARBA"/>
</dbReference>
<evidence type="ECO:0000313" key="3">
    <source>
        <dbReference type="EMBL" id="KRK97854.1"/>
    </source>
</evidence>
<dbReference type="PRINTS" id="PR00081">
    <property type="entry name" value="GDHRDH"/>
</dbReference>
<protein>
    <submittedName>
        <fullName evidence="3">3-oxoacyl-ACP reductase</fullName>
    </submittedName>
</protein>
<dbReference type="Proteomes" id="UP000051160">
    <property type="component" value="Unassembled WGS sequence"/>
</dbReference>
<dbReference type="PROSITE" id="PS00061">
    <property type="entry name" value="ADH_SHORT"/>
    <property type="match status" value="1"/>
</dbReference>
<dbReference type="InterPro" id="IPR036291">
    <property type="entry name" value="NAD(P)-bd_dom_sf"/>
</dbReference>
<reference evidence="3 4" key="1">
    <citation type="journal article" date="2015" name="Genome Announc.">
        <title>Expanding the biotechnology potential of lactobacilli through comparative genomics of 213 strains and associated genera.</title>
        <authorList>
            <person name="Sun Z."/>
            <person name="Harris H.M."/>
            <person name="McCann A."/>
            <person name="Guo C."/>
            <person name="Argimon S."/>
            <person name="Zhang W."/>
            <person name="Yang X."/>
            <person name="Jeffery I.B."/>
            <person name="Cooney J.C."/>
            <person name="Kagawa T.F."/>
            <person name="Liu W."/>
            <person name="Song Y."/>
            <person name="Salvetti E."/>
            <person name="Wrobel A."/>
            <person name="Rasinkangas P."/>
            <person name="Parkhill J."/>
            <person name="Rea M.C."/>
            <person name="O'Sullivan O."/>
            <person name="Ritari J."/>
            <person name="Douillard F.P."/>
            <person name="Paul Ross R."/>
            <person name="Yang R."/>
            <person name="Briner A.E."/>
            <person name="Felis G.E."/>
            <person name="de Vos W.M."/>
            <person name="Barrangou R."/>
            <person name="Klaenhammer T.R."/>
            <person name="Caufield P.W."/>
            <person name="Cui Y."/>
            <person name="Zhang H."/>
            <person name="O'Toole P.W."/>
        </authorList>
    </citation>
    <scope>NUCLEOTIDE SEQUENCE [LARGE SCALE GENOMIC DNA]</scope>
    <source>
        <strain evidence="3 4">DSM 19909</strain>
    </source>
</reference>
<keyword evidence="4" id="KW-1185">Reference proteome</keyword>
<dbReference type="PANTHER" id="PTHR24321">
    <property type="entry name" value="DEHYDROGENASES, SHORT CHAIN"/>
    <property type="match status" value="1"/>
</dbReference>
<evidence type="ECO:0000256" key="2">
    <source>
        <dbReference type="ARBA" id="ARBA00023002"/>
    </source>
</evidence>
<name>A0A0R1LPU7_9LACO</name>
<dbReference type="Gene3D" id="3.40.50.720">
    <property type="entry name" value="NAD(P)-binding Rossmann-like Domain"/>
    <property type="match status" value="1"/>
</dbReference>
<dbReference type="PRINTS" id="PR00080">
    <property type="entry name" value="SDRFAMILY"/>
</dbReference>
<dbReference type="PATRIC" id="fig|1423776.4.peg.833"/>
<accession>A0A0R1LPU7</accession>
<evidence type="ECO:0000313" key="4">
    <source>
        <dbReference type="Proteomes" id="UP000051160"/>
    </source>
</evidence>
<evidence type="ECO:0000256" key="1">
    <source>
        <dbReference type="ARBA" id="ARBA00006484"/>
    </source>
</evidence>
<keyword evidence="2" id="KW-0560">Oxidoreductase</keyword>
<gene>
    <name evidence="3" type="ORF">FD04_GL000826</name>
</gene>
<comment type="caution">
    <text evidence="3">The sequence shown here is derived from an EMBL/GenBank/DDBJ whole genome shotgun (WGS) entry which is preliminary data.</text>
</comment>
<dbReference type="PANTHER" id="PTHR24321:SF8">
    <property type="entry name" value="ESTRADIOL 17-BETA-DEHYDROGENASE 8-RELATED"/>
    <property type="match status" value="1"/>
</dbReference>
<dbReference type="InterPro" id="IPR020904">
    <property type="entry name" value="Sc_DH/Rdtase_CS"/>
</dbReference>